<reference evidence="3 5" key="2">
    <citation type="submission" date="2016-11" db="EMBL/GenBank/DDBJ databases">
        <title>Draft genome of Pseudomonas versuta A4R1.5.</title>
        <authorList>
            <person name="See-Too W.-S."/>
        </authorList>
    </citation>
    <scope>NUCLEOTIDE SEQUENCE [LARGE SCALE GENOMIC DNA]</scope>
    <source>
        <strain evidence="3 5">A4R1.5</strain>
    </source>
</reference>
<sequence length="63" mass="6944">MIELSAFHSMMIPIVCGMLLLTIGFTLRDRPSGVGVLMIWCGMLLIFGTIIFKIVAKLNESSL</sequence>
<comment type="caution">
    <text evidence="2">The sequence shown here is derived from an EMBL/GenBank/DDBJ whole genome shotgun (WGS) entry which is preliminary data.</text>
</comment>
<dbReference type="KEGG" id="ppsy:AOC04_04360"/>
<evidence type="ECO:0000313" key="5">
    <source>
        <dbReference type="Proteomes" id="UP000186677"/>
    </source>
</evidence>
<evidence type="ECO:0000313" key="2">
    <source>
        <dbReference type="EMBL" id="OKA17673.1"/>
    </source>
</evidence>
<reference evidence="2 4" key="1">
    <citation type="submission" date="2016-11" db="EMBL/GenBank/DDBJ databases">
        <title>Draft genome of Pseudomonas versuta A4R1.12.</title>
        <authorList>
            <person name="See-Too W.-S."/>
        </authorList>
    </citation>
    <scope>NUCLEOTIDE SEQUENCE [LARGE SCALE GENOMIC DNA]</scope>
    <source>
        <strain evidence="2 4">A4R1.12</strain>
    </source>
</reference>
<keyword evidence="1" id="KW-0472">Membrane</keyword>
<dbReference type="Proteomes" id="UP000185990">
    <property type="component" value="Unassembled WGS sequence"/>
</dbReference>
<evidence type="ECO:0000256" key="1">
    <source>
        <dbReference type="SAM" id="Phobius"/>
    </source>
</evidence>
<evidence type="ECO:0000313" key="3">
    <source>
        <dbReference type="EMBL" id="OKA20212.1"/>
    </source>
</evidence>
<proteinExistence type="predicted"/>
<keyword evidence="1" id="KW-1133">Transmembrane helix</keyword>
<evidence type="ECO:0000313" key="4">
    <source>
        <dbReference type="Proteomes" id="UP000185990"/>
    </source>
</evidence>
<feature type="transmembrane region" description="Helical" evidence="1">
    <location>
        <begin position="6"/>
        <end position="27"/>
    </location>
</feature>
<organism evidence="2 4">
    <name type="scientific">Pseudomonas versuta</name>
    <dbReference type="NCBI Taxonomy" id="1788301"/>
    <lineage>
        <taxon>Bacteria</taxon>
        <taxon>Pseudomonadati</taxon>
        <taxon>Pseudomonadota</taxon>
        <taxon>Gammaproteobacteria</taxon>
        <taxon>Pseudomonadales</taxon>
        <taxon>Pseudomonadaceae</taxon>
        <taxon>Pseudomonas</taxon>
    </lineage>
</organism>
<dbReference type="RefSeq" id="WP_003446877.1">
    <property type="nucleotide sequence ID" value="NZ_CP012676.1"/>
</dbReference>
<accession>A0A1Q4KG81</accession>
<dbReference type="AlphaFoldDB" id="A0A0M5LV79"/>
<dbReference type="OrthoDB" id="6945512at2"/>
<keyword evidence="1" id="KW-0812">Transmembrane</keyword>
<dbReference type="EMBL" id="MPJC01000008">
    <property type="protein sequence ID" value="OKA20212.1"/>
    <property type="molecule type" value="Genomic_DNA"/>
</dbReference>
<gene>
    <name evidence="3" type="ORF">BOH73_14380</name>
    <name evidence="2" type="ORF">BOH74_22100</name>
</gene>
<dbReference type="Proteomes" id="UP000186677">
    <property type="component" value="Unassembled WGS sequence"/>
</dbReference>
<feature type="transmembrane region" description="Helical" evidence="1">
    <location>
        <begin position="34"/>
        <end position="56"/>
    </location>
</feature>
<dbReference type="EMBL" id="MPJD01000046">
    <property type="protein sequence ID" value="OKA17673.1"/>
    <property type="molecule type" value="Genomic_DNA"/>
</dbReference>
<keyword evidence="5" id="KW-1185">Reference proteome</keyword>
<accession>A0A0M5LV79</accession>
<protein>
    <submittedName>
        <fullName evidence="2">Uncharacterized protein</fullName>
    </submittedName>
</protein>
<name>A0A0M5LV79_9PSED</name>